<dbReference type="Proteomes" id="UP000009319">
    <property type="component" value="Unassembled WGS sequence"/>
</dbReference>
<evidence type="ECO:0008006" key="5">
    <source>
        <dbReference type="Google" id="ProtNLM"/>
    </source>
</evidence>
<reference evidence="3 4" key="1">
    <citation type="journal article" date="2013" name="Genome Announc.">
        <title>Draft Genome Sequence of Rhizobium mesoamericanum STM3625, a Nitrogen-Fixing Symbiont of Mimosa pudica Isolated in French Guiana (South America).</title>
        <authorList>
            <person name="Moulin L."/>
            <person name="Mornico D."/>
            <person name="Melkonian R."/>
            <person name="Klonowska A."/>
        </authorList>
    </citation>
    <scope>NUCLEOTIDE SEQUENCE [LARGE SCALE GENOMIC DNA]</scope>
    <source>
        <strain evidence="3 4">STM3625</strain>
    </source>
</reference>
<dbReference type="EMBL" id="CANI01000043">
    <property type="protein sequence ID" value="CCM79303.1"/>
    <property type="molecule type" value="Genomic_DNA"/>
</dbReference>
<organism evidence="3 4">
    <name type="scientific">Rhizobium mesoamericanum STM3625</name>
    <dbReference type="NCBI Taxonomy" id="1211777"/>
    <lineage>
        <taxon>Bacteria</taxon>
        <taxon>Pseudomonadati</taxon>
        <taxon>Pseudomonadota</taxon>
        <taxon>Alphaproteobacteria</taxon>
        <taxon>Hyphomicrobiales</taxon>
        <taxon>Rhizobiaceae</taxon>
        <taxon>Rhizobium/Agrobacterium group</taxon>
        <taxon>Rhizobium</taxon>
    </lineage>
</organism>
<keyword evidence="2" id="KW-0472">Membrane</keyword>
<feature type="transmembrane region" description="Helical" evidence="2">
    <location>
        <begin position="45"/>
        <end position="64"/>
    </location>
</feature>
<dbReference type="eggNOG" id="COG2847">
    <property type="taxonomic scope" value="Bacteria"/>
</dbReference>
<keyword evidence="2" id="KW-1133">Transmembrane helix</keyword>
<evidence type="ECO:0000256" key="2">
    <source>
        <dbReference type="SAM" id="Phobius"/>
    </source>
</evidence>
<dbReference type="SUPFAM" id="SSF110087">
    <property type="entry name" value="DR1885-like metal-binding protein"/>
    <property type="match status" value="1"/>
</dbReference>
<dbReference type="InterPro" id="IPR058248">
    <property type="entry name" value="Lxx211020-like"/>
</dbReference>
<dbReference type="InterPro" id="IPR036182">
    <property type="entry name" value="PCuAC_sf"/>
</dbReference>
<feature type="region of interest" description="Disordered" evidence="1">
    <location>
        <begin position="190"/>
        <end position="213"/>
    </location>
</feature>
<dbReference type="AlphaFoldDB" id="K0PZ39"/>
<gene>
    <name evidence="3" type="ORF">BN77_p10560</name>
</gene>
<dbReference type="Pfam" id="PF04314">
    <property type="entry name" value="PCuAC"/>
    <property type="match status" value="1"/>
</dbReference>
<evidence type="ECO:0000313" key="4">
    <source>
        <dbReference type="Proteomes" id="UP000009319"/>
    </source>
</evidence>
<dbReference type="InterPro" id="IPR007410">
    <property type="entry name" value="LpqE-like"/>
</dbReference>
<comment type="caution">
    <text evidence="3">The sequence shown here is derived from an EMBL/GenBank/DDBJ whole genome shotgun (WGS) entry which is preliminary data.</text>
</comment>
<sequence length="213" mass="22355">MTITPADWATAQFASLYTQARCKIGTIAVNHNATAKPRITIMKKLMIIITGLVFAGLFAASASANDIKVGAIEIHNPRARAMVPGAKVGGGYLNLTNTGSTEDRLVSITSDRAATTEVHQMSVNNGVMTMRPVAGGLVIPAGQTVELKPGGFHIMFMDVAQPFKQGETIRATLSFEKAGSIGVEFTVDTAGGANTSTRDGHSDMGGMDMSKPK</sequence>
<keyword evidence="4" id="KW-1185">Reference proteome</keyword>
<keyword evidence="2" id="KW-0812">Transmembrane</keyword>
<dbReference type="HOGENOM" id="CLU_100939_2_2_5"/>
<name>K0PZ39_9HYPH</name>
<dbReference type="PANTHER" id="PTHR36302:SF1">
    <property type="entry name" value="COPPER CHAPERONE PCU(A)C"/>
    <property type="match status" value="1"/>
</dbReference>
<dbReference type="PANTHER" id="PTHR36302">
    <property type="entry name" value="BLR7088 PROTEIN"/>
    <property type="match status" value="1"/>
</dbReference>
<evidence type="ECO:0000313" key="3">
    <source>
        <dbReference type="EMBL" id="CCM79303.1"/>
    </source>
</evidence>
<accession>K0PZ39</accession>
<dbReference type="STRING" id="1211777.BN77_p10560"/>
<dbReference type="Gene3D" id="2.60.40.1890">
    <property type="entry name" value="PCu(A)C copper chaperone"/>
    <property type="match status" value="1"/>
</dbReference>
<protein>
    <recommendedName>
        <fullName evidence="5">Copper chaperone PCu(A)C</fullName>
    </recommendedName>
</protein>
<evidence type="ECO:0000256" key="1">
    <source>
        <dbReference type="SAM" id="MobiDB-lite"/>
    </source>
</evidence>
<proteinExistence type="predicted"/>